<dbReference type="Gene3D" id="3.40.50.150">
    <property type="entry name" value="Vaccinia Virus protein VP39"/>
    <property type="match status" value="1"/>
</dbReference>
<gene>
    <name evidence="3" type="ORF">LCGC14_2659070</name>
</gene>
<dbReference type="InterPro" id="IPR029063">
    <property type="entry name" value="SAM-dependent_MTases_sf"/>
</dbReference>
<dbReference type="InterPro" id="IPR022744">
    <property type="entry name" value="MeTrfase_dom_put"/>
</dbReference>
<dbReference type="SUPFAM" id="SSF53335">
    <property type="entry name" value="S-adenosyl-L-methionine-dependent methyltransferases"/>
    <property type="match status" value="1"/>
</dbReference>
<dbReference type="CDD" id="cd02440">
    <property type="entry name" value="AdoMet_MTases"/>
    <property type="match status" value="1"/>
</dbReference>
<sequence length="305" mass="35775">MIFNKHKIPITINNNSVLNYEGEKKVLYFVFLPIMWLLSLWVLFKKKLFGKLKTNTFWFDGLSVPCRKIKEGAGSWKALDVIYNYDFGKDESINGKVSDFWIRIINAQAVRNRLRLSKYLLREQIEKFSRYKEVRVLSIASGSAQGLIEVMKKFKDKNIIVRATLLDLDPTAIEYSRRIAREMRVEDQVTFLNKSVSVLEKEIRSFDPHIIEMIGFLDYRPYHKAIKLIQRVRNLLLPGGVFLVSNTRYNPEAFFLKWVIDWSMIYRSPKKLAEIIIKAGFKSENCEMIYEPFKIHGIAICRKSA</sequence>
<reference evidence="3" key="1">
    <citation type="journal article" date="2015" name="Nature">
        <title>Complex archaea that bridge the gap between prokaryotes and eukaryotes.</title>
        <authorList>
            <person name="Spang A."/>
            <person name="Saw J.H."/>
            <person name="Jorgensen S.L."/>
            <person name="Zaremba-Niedzwiedzka K."/>
            <person name="Martijn J."/>
            <person name="Lind A.E."/>
            <person name="van Eijk R."/>
            <person name="Schleper C."/>
            <person name="Guy L."/>
            <person name="Ettema T.J."/>
        </authorList>
    </citation>
    <scope>NUCLEOTIDE SEQUENCE</scope>
</reference>
<evidence type="ECO:0000259" key="2">
    <source>
        <dbReference type="Pfam" id="PF12147"/>
    </source>
</evidence>
<organism evidence="3">
    <name type="scientific">marine sediment metagenome</name>
    <dbReference type="NCBI Taxonomy" id="412755"/>
    <lineage>
        <taxon>unclassified sequences</taxon>
        <taxon>metagenomes</taxon>
        <taxon>ecological metagenomes</taxon>
    </lineage>
</organism>
<feature type="transmembrane region" description="Helical" evidence="1">
    <location>
        <begin position="26"/>
        <end position="44"/>
    </location>
</feature>
<protein>
    <recommendedName>
        <fullName evidence="2">Methyltransferase domain-containing protein</fullName>
    </recommendedName>
</protein>
<dbReference type="AlphaFoldDB" id="A0A0F8ZSH5"/>
<evidence type="ECO:0000256" key="1">
    <source>
        <dbReference type="SAM" id="Phobius"/>
    </source>
</evidence>
<keyword evidence="1" id="KW-0812">Transmembrane</keyword>
<keyword evidence="1" id="KW-0472">Membrane</keyword>
<name>A0A0F8ZSH5_9ZZZZ</name>
<proteinExistence type="predicted"/>
<keyword evidence="1" id="KW-1133">Transmembrane helix</keyword>
<evidence type="ECO:0000313" key="3">
    <source>
        <dbReference type="EMBL" id="KKK96808.1"/>
    </source>
</evidence>
<comment type="caution">
    <text evidence="3">The sequence shown here is derived from an EMBL/GenBank/DDBJ whole genome shotgun (WGS) entry which is preliminary data.</text>
</comment>
<accession>A0A0F8ZSH5</accession>
<dbReference type="Pfam" id="PF12147">
    <property type="entry name" value="Methyltransf_20"/>
    <property type="match status" value="1"/>
</dbReference>
<feature type="domain" description="Methyltransferase" evidence="2">
    <location>
        <begin position="51"/>
        <end position="302"/>
    </location>
</feature>
<dbReference type="EMBL" id="LAZR01046321">
    <property type="protein sequence ID" value="KKK96808.1"/>
    <property type="molecule type" value="Genomic_DNA"/>
</dbReference>